<sequence length="134" mass="14860">MDVLIVEPEKAPRMASITGDLKSLQQVVGGYIEAVYPYDDPVAIVCHSEGKLIGLPLNRKLEDYDIIAGTFIVCGLGEDDFDSLTPELAEKYREKYAAPEIFMKMGSHIVAIPVKPKDELHMAKPKQKSTEPEL</sequence>
<evidence type="ECO:0000259" key="1">
    <source>
        <dbReference type="Pfam" id="PF12957"/>
    </source>
</evidence>
<dbReference type="EMBL" id="AXUN02000056">
    <property type="protein sequence ID" value="ETA81875.1"/>
    <property type="molecule type" value="Genomic_DNA"/>
</dbReference>
<dbReference type="STRING" id="994573.T472_0204045"/>
<evidence type="ECO:0000313" key="3">
    <source>
        <dbReference type="Proteomes" id="UP000017747"/>
    </source>
</evidence>
<keyword evidence="3" id="KW-1185">Reference proteome</keyword>
<dbReference type="AlphaFoldDB" id="V7I6M3"/>
<dbReference type="InterPro" id="IPR024559">
    <property type="entry name" value="DUF3846"/>
</dbReference>
<reference evidence="2 3" key="1">
    <citation type="journal article" date="2014" name="Genome Announc.">
        <title>Genome Sequence of Youngiibacter fragilis, the Type Strain of the Genus Youngiibacter.</title>
        <authorList>
            <person name="Wawrik C.B."/>
            <person name="Callaghan A.V."/>
            <person name="Stamps B.W."/>
            <person name="Wawrik B."/>
        </authorList>
    </citation>
    <scope>NUCLEOTIDE SEQUENCE [LARGE SCALE GENOMIC DNA]</scope>
    <source>
        <strain evidence="2 3">232.1</strain>
    </source>
</reference>
<accession>V7I6M3</accession>
<gene>
    <name evidence="2" type="ORF">T472_0204045</name>
</gene>
<name>V7I6M3_9CLOT</name>
<proteinExistence type="predicted"/>
<dbReference type="Proteomes" id="UP000017747">
    <property type="component" value="Unassembled WGS sequence"/>
</dbReference>
<dbReference type="Pfam" id="PF12957">
    <property type="entry name" value="DUF3846"/>
    <property type="match status" value="1"/>
</dbReference>
<protein>
    <recommendedName>
        <fullName evidence="1">DUF3846 domain-containing protein</fullName>
    </recommendedName>
</protein>
<evidence type="ECO:0000313" key="2">
    <source>
        <dbReference type="EMBL" id="ETA81875.1"/>
    </source>
</evidence>
<dbReference type="OrthoDB" id="9813511at2"/>
<comment type="caution">
    <text evidence="2">The sequence shown here is derived from an EMBL/GenBank/DDBJ whole genome shotgun (WGS) entry which is preliminary data.</text>
</comment>
<feature type="domain" description="DUF3846" evidence="1">
    <location>
        <begin position="1"/>
        <end position="96"/>
    </location>
</feature>
<organism evidence="2 3">
    <name type="scientific">Youngiibacter fragilis 232.1</name>
    <dbReference type="NCBI Taxonomy" id="994573"/>
    <lineage>
        <taxon>Bacteria</taxon>
        <taxon>Bacillati</taxon>
        <taxon>Bacillota</taxon>
        <taxon>Clostridia</taxon>
        <taxon>Eubacteriales</taxon>
        <taxon>Clostridiaceae</taxon>
        <taxon>Youngiibacter</taxon>
    </lineage>
</organism>
<dbReference type="eggNOG" id="COG4734">
    <property type="taxonomic scope" value="Bacteria"/>
</dbReference>